<proteinExistence type="predicted"/>
<dbReference type="RefSeq" id="YP_009777844.1">
    <property type="nucleotide sequence ID" value="NC_047705.1"/>
</dbReference>
<keyword evidence="2" id="KW-1185">Reference proteome</keyword>
<reference evidence="1 2" key="1">
    <citation type="journal article" date="2013" name="PLoS Genet.">
        <title>Expanding the Marine Virosphere Using Metagenomics.</title>
        <authorList>
            <person name="Mizuno C.M."/>
            <person name="Rodriguez-Valera F."/>
            <person name="Kimes N.E."/>
            <person name="Ghai R."/>
        </authorList>
    </citation>
    <scope>NUCLEOTIDE SEQUENCE [LARGE SCALE GENOMIC DNA]</scope>
    <source>
        <strain evidence="1">UvMED-CGR-U-MedDCM-OCT-S46-C10</strain>
    </source>
</reference>
<protein>
    <submittedName>
        <fullName evidence="1">Uncharacterized protein</fullName>
    </submittedName>
</protein>
<dbReference type="GeneID" id="55412420"/>
<sequence>MITYENITIKEVRTREGEYSAKKKKHVKYKTPKVTKKLVFEDTYTNLEELAAEVRAAAIRNPYDKIEITFTAGLEY</sequence>
<dbReference type="KEGG" id="vg:55412420"/>
<evidence type="ECO:0000313" key="1">
    <source>
        <dbReference type="EMBL" id="BAQ94302.1"/>
    </source>
</evidence>
<dbReference type="EMBL" id="AP013545">
    <property type="protein sequence ID" value="BAQ94302.1"/>
    <property type="molecule type" value="Genomic_DNA"/>
</dbReference>
<name>A0A6S4PA14_9CAUD</name>
<accession>A0A6S4PA14</accession>
<dbReference type="Proteomes" id="UP000504935">
    <property type="component" value="Segment"/>
</dbReference>
<organism evidence="1 2">
    <name type="scientific">uncultured phage MedDCM-OCT-S46-C10</name>
    <dbReference type="NCBI Taxonomy" id="2741074"/>
    <lineage>
        <taxon>Viruses</taxon>
        <taxon>Duplodnaviria</taxon>
        <taxon>Heunggongvirae</taxon>
        <taxon>Uroviricota</taxon>
        <taxon>Caudoviricetes</taxon>
        <taxon>Autographivirales</taxon>
        <taxon>Foussvirus</taxon>
        <taxon>Foussvirus S46C10</taxon>
    </lineage>
</organism>
<evidence type="ECO:0000313" key="2">
    <source>
        <dbReference type="Proteomes" id="UP000504935"/>
    </source>
</evidence>